<sequence>MSAFTEAELAYLNSQPLMRFATASPSGKPDVAPVIFDVEGDAIVTAGFDITHTVRYRNIQNNPRATLVIDDLATIDPWSPRGVKITGTAEIEQVNGAPRFRITPEVIISWAVNDTTPGIPKMERRTVPRSTVPRSTVPRSE</sequence>
<accession>A0A6J6CEG6</accession>
<evidence type="ECO:0000259" key="2">
    <source>
        <dbReference type="Pfam" id="PF01243"/>
    </source>
</evidence>
<dbReference type="EMBL" id="CAEZSF010000179">
    <property type="protein sequence ID" value="CAB4549761.1"/>
    <property type="molecule type" value="Genomic_DNA"/>
</dbReference>
<dbReference type="Pfam" id="PF01243">
    <property type="entry name" value="PNPOx_N"/>
    <property type="match status" value="1"/>
</dbReference>
<dbReference type="SUPFAM" id="SSF50475">
    <property type="entry name" value="FMN-binding split barrel"/>
    <property type="match status" value="1"/>
</dbReference>
<dbReference type="InterPro" id="IPR024031">
    <property type="entry name" value="MSMEG_5819/OxyR"/>
</dbReference>
<proteinExistence type="predicted"/>
<dbReference type="AlphaFoldDB" id="A0A6J6CEG6"/>
<evidence type="ECO:0000256" key="1">
    <source>
        <dbReference type="SAM" id="MobiDB-lite"/>
    </source>
</evidence>
<reference evidence="3" key="1">
    <citation type="submission" date="2020-05" db="EMBL/GenBank/DDBJ databases">
        <authorList>
            <person name="Chiriac C."/>
            <person name="Salcher M."/>
            <person name="Ghai R."/>
            <person name="Kavagutti S V."/>
        </authorList>
    </citation>
    <scope>NUCLEOTIDE SEQUENCE</scope>
</reference>
<name>A0A6J6CEG6_9ZZZZ</name>
<feature type="compositionally biased region" description="Polar residues" evidence="1">
    <location>
        <begin position="128"/>
        <end position="141"/>
    </location>
</feature>
<feature type="region of interest" description="Disordered" evidence="1">
    <location>
        <begin position="118"/>
        <end position="141"/>
    </location>
</feature>
<dbReference type="Gene3D" id="2.30.110.10">
    <property type="entry name" value="Electron Transport, Fmn-binding Protein, Chain A"/>
    <property type="match status" value="1"/>
</dbReference>
<dbReference type="InterPro" id="IPR011576">
    <property type="entry name" value="Pyridox_Oxase_N"/>
</dbReference>
<dbReference type="InterPro" id="IPR012349">
    <property type="entry name" value="Split_barrel_FMN-bd"/>
</dbReference>
<protein>
    <submittedName>
        <fullName evidence="3">Unannotated protein</fullName>
    </submittedName>
</protein>
<gene>
    <name evidence="3" type="ORF">UFOPK1358_01545</name>
</gene>
<organism evidence="3">
    <name type="scientific">freshwater metagenome</name>
    <dbReference type="NCBI Taxonomy" id="449393"/>
    <lineage>
        <taxon>unclassified sequences</taxon>
        <taxon>metagenomes</taxon>
        <taxon>ecological metagenomes</taxon>
    </lineage>
</organism>
<evidence type="ECO:0000313" key="3">
    <source>
        <dbReference type="EMBL" id="CAB4549761.1"/>
    </source>
</evidence>
<dbReference type="NCBIfam" id="TIGR04023">
    <property type="entry name" value="PPOX_MSMEG_5819"/>
    <property type="match status" value="1"/>
</dbReference>
<feature type="domain" description="Pyridoxamine 5'-phosphate oxidase N-terminal" evidence="2">
    <location>
        <begin position="5"/>
        <end position="92"/>
    </location>
</feature>